<dbReference type="PANTHER" id="PTHR11799:SF12">
    <property type="entry name" value="PARAOXONASE-RELATED"/>
    <property type="match status" value="1"/>
</dbReference>
<feature type="chain" id="PRO_5034202856" evidence="1">
    <location>
        <begin position="26"/>
        <end position="388"/>
    </location>
</feature>
<dbReference type="PANTHER" id="PTHR11799">
    <property type="entry name" value="PARAOXONASE"/>
    <property type="match status" value="1"/>
</dbReference>
<evidence type="ECO:0000313" key="4">
    <source>
        <dbReference type="Proteomes" id="UP000250043"/>
    </source>
</evidence>
<organism evidence="3 4">
    <name type="scientific">Obba rivulosa</name>
    <dbReference type="NCBI Taxonomy" id="1052685"/>
    <lineage>
        <taxon>Eukaryota</taxon>
        <taxon>Fungi</taxon>
        <taxon>Dikarya</taxon>
        <taxon>Basidiomycota</taxon>
        <taxon>Agaricomycotina</taxon>
        <taxon>Agaricomycetes</taxon>
        <taxon>Polyporales</taxon>
        <taxon>Gelatoporiaceae</taxon>
        <taxon>Obba</taxon>
    </lineage>
</organism>
<feature type="signal peptide" evidence="1">
    <location>
        <begin position="1"/>
        <end position="25"/>
    </location>
</feature>
<evidence type="ECO:0000313" key="3">
    <source>
        <dbReference type="EMBL" id="OCH86369.1"/>
    </source>
</evidence>
<dbReference type="AlphaFoldDB" id="A0A8E2AR02"/>
<name>A0A8E2AR02_9APHY</name>
<keyword evidence="1" id="KW-0732">Signal</keyword>
<evidence type="ECO:0000256" key="1">
    <source>
        <dbReference type="SAM" id="SignalP"/>
    </source>
</evidence>
<evidence type="ECO:0000259" key="2">
    <source>
        <dbReference type="Pfam" id="PF08450"/>
    </source>
</evidence>
<dbReference type="OrthoDB" id="5307922at2759"/>
<gene>
    <name evidence="3" type="ORF">OBBRIDRAFT_761432</name>
</gene>
<dbReference type="Gene3D" id="2.120.10.30">
    <property type="entry name" value="TolB, C-terminal domain"/>
    <property type="match status" value="1"/>
</dbReference>
<proteinExistence type="predicted"/>
<dbReference type="EMBL" id="KV722531">
    <property type="protein sequence ID" value="OCH86369.1"/>
    <property type="molecule type" value="Genomic_DNA"/>
</dbReference>
<feature type="domain" description="SMP-30/Gluconolactonase/LRE-like region" evidence="2">
    <location>
        <begin position="157"/>
        <end position="309"/>
    </location>
</feature>
<dbReference type="InterPro" id="IPR051288">
    <property type="entry name" value="Serum_paraoxonase/arylesterase"/>
</dbReference>
<protein>
    <submittedName>
        <fullName evidence="3">Calcium-dependent phosphotriesterase</fullName>
    </submittedName>
</protein>
<accession>A0A8E2AR02</accession>
<keyword evidence="4" id="KW-1185">Reference proteome</keyword>
<dbReference type="Proteomes" id="UP000250043">
    <property type="component" value="Unassembled WGS sequence"/>
</dbReference>
<dbReference type="Pfam" id="PF08450">
    <property type="entry name" value="SGL"/>
    <property type="match status" value="1"/>
</dbReference>
<dbReference type="SUPFAM" id="SSF63829">
    <property type="entry name" value="Calcium-dependent phosphotriesterase"/>
    <property type="match status" value="1"/>
</dbReference>
<sequence>MGRALSLGAVLLVAVLAGLYQVAIGPLLNTAGVFRDIQPYNNHNCKIVEEAGNGCEKLLLDDATGLVYMTCVDMSSRPKWLPAISHLDDSGVVDGYLATYDPDTDKVTRLNIVGKTFDRGLSLHGFDLVHSATNPSEITLFLVNHQAPRDGNAKKVGANSVVEVVKGTVGSSTLIHVSTIEDPVIMTPNDIVAAPDGKAFWFTNDKGAKVGWSRELETYFPIPRTSVGFCEIGKGCKYAAQRLPGANGIAKSRTNDTFYVANTPLGQINVFEKQADNTLVLVDTITVGLAIDNLSMDSNGGLWAATFPKALWILARFEDLTQQSPSSAHRVTLNTDKSAYFGEKYKVERVFEDEGSIVAGATSVVHDTRRGLLYMHGVVSPHLAVCKV</sequence>
<reference evidence="3 4" key="1">
    <citation type="submission" date="2016-07" db="EMBL/GenBank/DDBJ databases">
        <title>Draft genome of the white-rot fungus Obba rivulosa 3A-2.</title>
        <authorList>
            <consortium name="DOE Joint Genome Institute"/>
            <person name="Miettinen O."/>
            <person name="Riley R."/>
            <person name="Acob R."/>
            <person name="Barry K."/>
            <person name="Cullen D."/>
            <person name="De Vries R."/>
            <person name="Hainaut M."/>
            <person name="Hatakka A."/>
            <person name="Henrissat B."/>
            <person name="Hilden K."/>
            <person name="Kuo R."/>
            <person name="Labutti K."/>
            <person name="Lipzen A."/>
            <person name="Makela M.R."/>
            <person name="Sandor L."/>
            <person name="Spatafora J.W."/>
            <person name="Grigoriev I.V."/>
            <person name="Hibbett D.S."/>
        </authorList>
    </citation>
    <scope>NUCLEOTIDE SEQUENCE [LARGE SCALE GENOMIC DNA]</scope>
    <source>
        <strain evidence="3 4">3A-2</strain>
    </source>
</reference>
<dbReference type="InterPro" id="IPR013658">
    <property type="entry name" value="SGL"/>
</dbReference>
<dbReference type="InterPro" id="IPR011042">
    <property type="entry name" value="6-blade_b-propeller_TolB-like"/>
</dbReference>